<feature type="compositionally biased region" description="Basic residues" evidence="1">
    <location>
        <begin position="193"/>
        <end position="212"/>
    </location>
</feature>
<dbReference type="PANTHER" id="PTHR37792:SF1">
    <property type="entry name" value="RIBONUCLEASE MRP PROTEIN SUBUNIT RMP1"/>
    <property type="match status" value="1"/>
</dbReference>
<keyword evidence="4" id="KW-1185">Reference proteome</keyword>
<accession>A0A1E4U1Y9</accession>
<protein>
    <recommendedName>
        <fullName evidence="2">RNase MRP protein 1 RNA binding domain-containing protein</fullName>
    </recommendedName>
</protein>
<name>A0A1E4U1Y9_PACTA</name>
<sequence>MSLEGPIFSDVQIKSLTNEYEILFLLYHRNKNQHKSSKWFKYLNILVRYLRKLLLLLLPKTRGKNLKERQLGIVKYLLRYIIPDSYSAFYSILNLGQFITSGFALIGCLSKIYGILIEVKDNSKENISKIGIRQEILDFAVNRQDIGEEIVATKFEIDDNDNNDNDINKLEKMVMEQEKGMDFIDEVFGKNKTEKKKQKKKKKDKTTKQKKRSVIDDIFG</sequence>
<organism evidence="3 4">
    <name type="scientific">Pachysolen tannophilus NRRL Y-2460</name>
    <dbReference type="NCBI Taxonomy" id="669874"/>
    <lineage>
        <taxon>Eukaryota</taxon>
        <taxon>Fungi</taxon>
        <taxon>Dikarya</taxon>
        <taxon>Ascomycota</taxon>
        <taxon>Saccharomycotina</taxon>
        <taxon>Pichiomycetes</taxon>
        <taxon>Pachysolenaceae</taxon>
        <taxon>Pachysolen</taxon>
    </lineage>
</organism>
<dbReference type="GO" id="GO:0000466">
    <property type="term" value="P:maturation of 5.8S rRNA from tricistronic rRNA transcript (SSU-rRNA, 5.8S rRNA, LSU-rRNA)"/>
    <property type="evidence" value="ECO:0007669"/>
    <property type="project" value="TreeGrafter"/>
</dbReference>
<evidence type="ECO:0000313" key="3">
    <source>
        <dbReference type="EMBL" id="ODV97908.1"/>
    </source>
</evidence>
<dbReference type="PANTHER" id="PTHR37792">
    <property type="entry name" value="RIBONUCLEASE MRP PROTEIN SUBUNIT RMP1"/>
    <property type="match status" value="1"/>
</dbReference>
<dbReference type="GO" id="GO:0000172">
    <property type="term" value="C:ribonuclease MRP complex"/>
    <property type="evidence" value="ECO:0007669"/>
    <property type="project" value="InterPro"/>
</dbReference>
<dbReference type="InterPro" id="IPR047204">
    <property type="entry name" value="RMP1_RBD"/>
</dbReference>
<dbReference type="OrthoDB" id="5414547at2759"/>
<dbReference type="STRING" id="669874.A0A1E4U1Y9"/>
<dbReference type="CDD" id="cd22573">
    <property type="entry name" value="RMP1_RBD"/>
    <property type="match status" value="1"/>
</dbReference>
<evidence type="ECO:0000256" key="1">
    <source>
        <dbReference type="SAM" id="MobiDB-lite"/>
    </source>
</evidence>
<evidence type="ECO:0000313" key="4">
    <source>
        <dbReference type="Proteomes" id="UP000094236"/>
    </source>
</evidence>
<dbReference type="EMBL" id="KV454011">
    <property type="protein sequence ID" value="ODV97908.1"/>
    <property type="molecule type" value="Genomic_DNA"/>
</dbReference>
<feature type="region of interest" description="Disordered" evidence="1">
    <location>
        <begin position="192"/>
        <end position="220"/>
    </location>
</feature>
<reference evidence="4" key="1">
    <citation type="submission" date="2016-05" db="EMBL/GenBank/DDBJ databases">
        <title>Comparative genomics of biotechnologically important yeasts.</title>
        <authorList>
            <consortium name="DOE Joint Genome Institute"/>
            <person name="Riley R."/>
            <person name="Haridas S."/>
            <person name="Wolfe K.H."/>
            <person name="Lopes M.R."/>
            <person name="Hittinger C.T."/>
            <person name="Goker M."/>
            <person name="Salamov A."/>
            <person name="Wisecaver J."/>
            <person name="Long T.M."/>
            <person name="Aerts A.L."/>
            <person name="Barry K."/>
            <person name="Choi C."/>
            <person name="Clum A."/>
            <person name="Coughlan A.Y."/>
            <person name="Deshpande S."/>
            <person name="Douglass A.P."/>
            <person name="Hanson S.J."/>
            <person name="Klenk H.-P."/>
            <person name="Labutti K."/>
            <person name="Lapidus A."/>
            <person name="Lindquist E."/>
            <person name="Lipzen A."/>
            <person name="Meier-Kolthoff J.P."/>
            <person name="Ohm R.A."/>
            <person name="Otillar R.P."/>
            <person name="Pangilinan J."/>
            <person name="Peng Y."/>
            <person name="Rokas A."/>
            <person name="Rosa C.A."/>
            <person name="Scheuner C."/>
            <person name="Sibirny A.A."/>
            <person name="Slot J.C."/>
            <person name="Stielow J.B."/>
            <person name="Sun H."/>
            <person name="Kurtzman C.P."/>
            <person name="Blackwell M."/>
            <person name="Grigoriev I.V."/>
            <person name="Jeffries T.W."/>
        </authorList>
    </citation>
    <scope>NUCLEOTIDE SEQUENCE [LARGE SCALE GENOMIC DNA]</scope>
    <source>
        <strain evidence="4">NRRL Y-2460</strain>
    </source>
</reference>
<dbReference type="GO" id="GO:0042134">
    <property type="term" value="F:rRNA primary transcript binding"/>
    <property type="evidence" value="ECO:0007669"/>
    <property type="project" value="InterPro"/>
</dbReference>
<proteinExistence type="predicted"/>
<feature type="domain" description="RNase MRP protein 1 RNA binding" evidence="2">
    <location>
        <begin position="22"/>
        <end position="111"/>
    </location>
</feature>
<dbReference type="Proteomes" id="UP000094236">
    <property type="component" value="Unassembled WGS sequence"/>
</dbReference>
<evidence type="ECO:0000259" key="2">
    <source>
        <dbReference type="Pfam" id="PF20945"/>
    </source>
</evidence>
<dbReference type="AlphaFoldDB" id="A0A1E4U1Y9"/>
<dbReference type="Pfam" id="PF20945">
    <property type="entry name" value="RMP1"/>
    <property type="match status" value="1"/>
</dbReference>
<dbReference type="GO" id="GO:0000294">
    <property type="term" value="P:nuclear-transcribed mRNA catabolic process, RNase MRP-dependent"/>
    <property type="evidence" value="ECO:0007669"/>
    <property type="project" value="TreeGrafter"/>
</dbReference>
<gene>
    <name evidence="3" type="ORF">PACTADRAFT_401</name>
</gene>
<dbReference type="InterPro" id="IPR047205">
    <property type="entry name" value="RMP1"/>
</dbReference>